<organism evidence="1 2">
    <name type="scientific">Rhizobium altiplani</name>
    <dbReference type="NCBI Taxonomy" id="1864509"/>
    <lineage>
        <taxon>Bacteria</taxon>
        <taxon>Pseudomonadati</taxon>
        <taxon>Pseudomonadota</taxon>
        <taxon>Alphaproteobacteria</taxon>
        <taxon>Hyphomicrobiales</taxon>
        <taxon>Rhizobiaceae</taxon>
        <taxon>Rhizobium/Agrobacterium group</taxon>
        <taxon>Rhizobium</taxon>
    </lineage>
</organism>
<dbReference type="AlphaFoldDB" id="A0A109JFK2"/>
<accession>A0A109JFK2</accession>
<evidence type="ECO:0000313" key="2">
    <source>
        <dbReference type="Proteomes" id="UP000068164"/>
    </source>
</evidence>
<name>A0A109JFK2_9HYPH</name>
<evidence type="ECO:0000313" key="1">
    <source>
        <dbReference type="EMBL" id="KWV47950.1"/>
    </source>
</evidence>
<protein>
    <submittedName>
        <fullName evidence="1">Uncharacterized protein</fullName>
    </submittedName>
</protein>
<comment type="caution">
    <text evidence="1">The sequence shown here is derived from an EMBL/GenBank/DDBJ whole genome shotgun (WGS) entry which is preliminary data.</text>
</comment>
<gene>
    <name evidence="1" type="ORF">AS026_12830</name>
</gene>
<sequence>MKNAATNTSAGLAALDGAYFGSRGAGVGLTQQAGALIDAAAEDTCKRKELLTNDVPPGAGG</sequence>
<dbReference type="EMBL" id="LNCD01000101">
    <property type="protein sequence ID" value="KWV47950.1"/>
    <property type="molecule type" value="Genomic_DNA"/>
</dbReference>
<dbReference type="Proteomes" id="UP000068164">
    <property type="component" value="Unassembled WGS sequence"/>
</dbReference>
<keyword evidence="2" id="KW-1185">Reference proteome</keyword>
<dbReference type="RefSeq" id="WP_062372027.1">
    <property type="nucleotide sequence ID" value="NZ_LNCD01000101.1"/>
</dbReference>
<proteinExistence type="predicted"/>
<reference evidence="1 2" key="1">
    <citation type="submission" date="2015-11" db="EMBL/GenBank/DDBJ databases">
        <title>Draft Genome Sequence of the Strain BR 10423 (Rhizobium sp.) isolated from nodules of Mimosa pudica.</title>
        <authorList>
            <person name="Barauna A.C."/>
            <person name="Zilli J.E."/>
            <person name="Simoes-Araujo J.L."/>
            <person name="Reis V.M."/>
            <person name="James E.K."/>
            <person name="Reis F.B.Jr."/>
            <person name="Rouws L.F."/>
            <person name="Passos S.R."/>
            <person name="Gois S.R."/>
        </authorList>
    </citation>
    <scope>NUCLEOTIDE SEQUENCE [LARGE SCALE GENOMIC DNA]</scope>
    <source>
        <strain evidence="1 2">BR10423</strain>
    </source>
</reference>